<feature type="domain" description="DUF4097" evidence="3">
    <location>
        <begin position="138"/>
        <end position="241"/>
    </location>
</feature>
<keyword evidence="2" id="KW-0812">Transmembrane</keyword>
<feature type="transmembrane region" description="Helical" evidence="2">
    <location>
        <begin position="21"/>
        <end position="46"/>
    </location>
</feature>
<organism evidence="4 5">
    <name type="scientific">Lipingzhangella halophila</name>
    <dbReference type="NCBI Taxonomy" id="1783352"/>
    <lineage>
        <taxon>Bacteria</taxon>
        <taxon>Bacillati</taxon>
        <taxon>Actinomycetota</taxon>
        <taxon>Actinomycetes</taxon>
        <taxon>Streptosporangiales</taxon>
        <taxon>Nocardiopsidaceae</taxon>
        <taxon>Lipingzhangella</taxon>
    </lineage>
</organism>
<evidence type="ECO:0000256" key="2">
    <source>
        <dbReference type="SAM" id="Phobius"/>
    </source>
</evidence>
<keyword evidence="2" id="KW-1133">Transmembrane helix</keyword>
<keyword evidence="5" id="KW-1185">Reference proteome</keyword>
<dbReference type="Pfam" id="PF13349">
    <property type="entry name" value="DUF4097"/>
    <property type="match status" value="2"/>
</dbReference>
<proteinExistence type="predicted"/>
<evidence type="ECO:0000313" key="4">
    <source>
        <dbReference type="EMBL" id="MBB4929491.1"/>
    </source>
</evidence>
<feature type="domain" description="DUF4097" evidence="3">
    <location>
        <begin position="242"/>
        <end position="321"/>
    </location>
</feature>
<evidence type="ECO:0000259" key="3">
    <source>
        <dbReference type="Pfam" id="PF13349"/>
    </source>
</evidence>
<dbReference type="EMBL" id="JACHJT010000001">
    <property type="protein sequence ID" value="MBB4929491.1"/>
    <property type="molecule type" value="Genomic_DNA"/>
</dbReference>
<name>A0A7W7W0D0_9ACTN</name>
<dbReference type="RefSeq" id="WP_184574037.1">
    <property type="nucleotide sequence ID" value="NZ_JACHJT010000001.1"/>
</dbReference>
<feature type="region of interest" description="Disordered" evidence="1">
    <location>
        <begin position="287"/>
        <end position="325"/>
    </location>
</feature>
<dbReference type="AlphaFoldDB" id="A0A7W7W0D0"/>
<reference evidence="4 5" key="1">
    <citation type="submission" date="2020-08" db="EMBL/GenBank/DDBJ databases">
        <title>Sequencing the genomes of 1000 actinobacteria strains.</title>
        <authorList>
            <person name="Klenk H.-P."/>
        </authorList>
    </citation>
    <scope>NUCLEOTIDE SEQUENCE [LARGE SCALE GENOMIC DNA]</scope>
    <source>
        <strain evidence="4 5">DSM 102030</strain>
    </source>
</reference>
<keyword evidence="2" id="KW-0472">Membrane</keyword>
<gene>
    <name evidence="4" type="ORF">F4561_000311</name>
</gene>
<accession>A0A7W7W0D0</accession>
<protein>
    <recommendedName>
        <fullName evidence="3">DUF4097 domain-containing protein</fullName>
    </recommendedName>
</protein>
<dbReference type="Proteomes" id="UP000523007">
    <property type="component" value="Unassembled WGS sequence"/>
</dbReference>
<evidence type="ECO:0000256" key="1">
    <source>
        <dbReference type="SAM" id="MobiDB-lite"/>
    </source>
</evidence>
<dbReference type="InterPro" id="IPR025164">
    <property type="entry name" value="Toastrack_DUF4097"/>
</dbReference>
<feature type="compositionally biased region" description="Basic and acidic residues" evidence="1">
    <location>
        <begin position="296"/>
        <end position="305"/>
    </location>
</feature>
<comment type="caution">
    <text evidence="4">The sequence shown here is derived from an EMBL/GenBank/DDBJ whole genome shotgun (WGS) entry which is preliminary data.</text>
</comment>
<evidence type="ECO:0000313" key="5">
    <source>
        <dbReference type="Proteomes" id="UP000523007"/>
    </source>
</evidence>
<sequence length="325" mass="32944">MTFTGRGLFAASSKEPGRRHLGWLLIGAFVAVAALVVGGLSAVGGISTSQTAQEESFGDADEVVVDNRTSGDVRVTGTSGDAVTVERTVRDTLMSSAHEQVGMDGASTVNVDAGCDGIAFFGGCQVDYRIGVPEGTAVQADAHSGEVRVNAVTGEVAVSTSSGEVRANRVEGDLTVDTTSGGMRLEEIDGDMDLEATSGSIWASGSGGSIQVDATSGSIQLMPDDATDVEASASSGSINVHGSFATLDTNASSGSVDIDAAEPFQRITAEASSGSLAMRVPDTEYAVTADSSSGSRDIDVTKNDNAEAEIDAKTSSGSIEITPRG</sequence>